<dbReference type="EMBL" id="JH159157">
    <property type="protein sequence ID" value="EGZ12253.1"/>
    <property type="molecule type" value="Genomic_DNA"/>
</dbReference>
<evidence type="ECO:0008006" key="4">
    <source>
        <dbReference type="Google" id="ProtNLM"/>
    </source>
</evidence>
<feature type="signal peptide" evidence="1">
    <location>
        <begin position="1"/>
        <end position="24"/>
    </location>
</feature>
<dbReference type="SUPFAM" id="SSF53474">
    <property type="entry name" value="alpha/beta-Hydrolases"/>
    <property type="match status" value="1"/>
</dbReference>
<gene>
    <name evidence="2" type="ORF">PHYSODRAFT_515363</name>
</gene>
<proteinExistence type="predicted"/>
<organism evidence="2 3">
    <name type="scientific">Phytophthora sojae (strain P6497)</name>
    <name type="common">Soybean stem and root rot agent</name>
    <name type="synonym">Phytophthora megasperma f. sp. glycines</name>
    <dbReference type="NCBI Taxonomy" id="1094619"/>
    <lineage>
        <taxon>Eukaryota</taxon>
        <taxon>Sar</taxon>
        <taxon>Stramenopiles</taxon>
        <taxon>Oomycota</taxon>
        <taxon>Peronosporomycetes</taxon>
        <taxon>Peronosporales</taxon>
        <taxon>Peronosporaceae</taxon>
        <taxon>Phytophthora</taxon>
    </lineage>
</organism>
<sequence length="535" mass="57041">MVSATRVLVASAVALLAFTHPATASKPSQLQSSLKNAPSVTLHVTLKRKSMKLHGQSEFNVYATPVVSSNGASVLYDSYATFLDEDEEITYTLVDGTAYLSTKVGDDEETVRCLPPNTLPFDKILPALNDATPIPSASIGKEAVECASGKLFKTTFSGAHYAICSSGESGFTAVSSDLVINVTYLDGPITVPQPELTDGTTSCEPVEKATSMTPTALALATGGELPSTTSRKLKEAGHMAMNSTECGECLSTPRPCIFLHGLGNPNQEPTLQDTPKLTKRKFGDIHGHAPCCSEIKYAVLNTNDAGWRNDTLQQKFCDFSLEMSATSDVEAGIIDNTIVVTHSMGGLVMAGALAKGKCKFSPTTSWVALSAPMTGSMASDYLMDICNDEGGDNVATGLFEILGQCPMPKSRKSTIYQGEKYSTPSIDAAYVAAQVAYRGNVSAAMCSNSFLGLFSSYQAGCILAGTIVPHKSKKNDGLVEFQSCLAGLDESLFGTHYYDRFYKPQLNHADTAFLNGDGLLKDSQKPIKWFECLAL</sequence>
<evidence type="ECO:0000313" key="3">
    <source>
        <dbReference type="Proteomes" id="UP000002640"/>
    </source>
</evidence>
<name>G4ZVL4_PHYSP</name>
<feature type="chain" id="PRO_5003472868" description="AB hydrolase-1 domain-containing protein" evidence="1">
    <location>
        <begin position="25"/>
        <end position="535"/>
    </location>
</feature>
<accession>G4ZVL4</accession>
<reference evidence="2 3" key="1">
    <citation type="journal article" date="2006" name="Science">
        <title>Phytophthora genome sequences uncover evolutionary origins and mechanisms of pathogenesis.</title>
        <authorList>
            <person name="Tyler B.M."/>
            <person name="Tripathy S."/>
            <person name="Zhang X."/>
            <person name="Dehal P."/>
            <person name="Jiang R.H."/>
            <person name="Aerts A."/>
            <person name="Arredondo F.D."/>
            <person name="Baxter L."/>
            <person name="Bensasson D."/>
            <person name="Beynon J.L."/>
            <person name="Chapman J."/>
            <person name="Damasceno C.M."/>
            <person name="Dorrance A.E."/>
            <person name="Dou D."/>
            <person name="Dickerman A.W."/>
            <person name="Dubchak I.L."/>
            <person name="Garbelotto M."/>
            <person name="Gijzen M."/>
            <person name="Gordon S.G."/>
            <person name="Govers F."/>
            <person name="Grunwald N.J."/>
            <person name="Huang W."/>
            <person name="Ivors K.L."/>
            <person name="Jones R.W."/>
            <person name="Kamoun S."/>
            <person name="Krampis K."/>
            <person name="Lamour K.H."/>
            <person name="Lee M.K."/>
            <person name="McDonald W.H."/>
            <person name="Medina M."/>
            <person name="Meijer H.J."/>
            <person name="Nordberg E.K."/>
            <person name="Maclean D.J."/>
            <person name="Ospina-Giraldo M.D."/>
            <person name="Morris P.F."/>
            <person name="Phuntumart V."/>
            <person name="Putnam N.H."/>
            <person name="Rash S."/>
            <person name="Rose J.K."/>
            <person name="Sakihama Y."/>
            <person name="Salamov A.A."/>
            <person name="Savidor A."/>
            <person name="Scheuring C.F."/>
            <person name="Smith B.M."/>
            <person name="Sobral B.W."/>
            <person name="Terry A."/>
            <person name="Torto-Alalibo T.A."/>
            <person name="Win J."/>
            <person name="Xu Z."/>
            <person name="Zhang H."/>
            <person name="Grigoriev I.V."/>
            <person name="Rokhsar D.S."/>
            <person name="Boore J.L."/>
        </authorList>
    </citation>
    <scope>NUCLEOTIDE SEQUENCE [LARGE SCALE GENOMIC DNA]</scope>
    <source>
        <strain evidence="2 3">P6497</strain>
    </source>
</reference>
<dbReference type="PANTHER" id="PTHR22538:SF1">
    <property type="entry name" value="VWFD DOMAIN-CONTAINING PROTEIN"/>
    <property type="match status" value="1"/>
</dbReference>
<dbReference type="PANTHER" id="PTHR22538">
    <property type="entry name" value="CILIA- AND FLAGELLA-ASSOCIATED PROTEIN 74"/>
    <property type="match status" value="1"/>
</dbReference>
<dbReference type="AlphaFoldDB" id="G4ZVL4"/>
<dbReference type="InterPro" id="IPR029058">
    <property type="entry name" value="AB_hydrolase_fold"/>
</dbReference>
<dbReference type="RefSeq" id="XP_009532586.1">
    <property type="nucleotide sequence ID" value="XM_009534291.1"/>
</dbReference>
<dbReference type="OMA" id="CKFSPTT"/>
<protein>
    <recommendedName>
        <fullName evidence="4">AB hydrolase-1 domain-containing protein</fullName>
    </recommendedName>
</protein>
<dbReference type="Proteomes" id="UP000002640">
    <property type="component" value="Unassembled WGS sequence"/>
</dbReference>
<keyword evidence="3" id="KW-1185">Reference proteome</keyword>
<keyword evidence="1" id="KW-0732">Signal</keyword>
<evidence type="ECO:0000256" key="1">
    <source>
        <dbReference type="SAM" id="SignalP"/>
    </source>
</evidence>
<dbReference type="GeneID" id="20659660"/>
<dbReference type="InParanoid" id="G4ZVL4"/>
<dbReference type="Gene3D" id="3.40.50.1820">
    <property type="entry name" value="alpha/beta hydrolase"/>
    <property type="match status" value="1"/>
</dbReference>
<dbReference type="KEGG" id="psoj:PHYSODRAFT_515363"/>
<evidence type="ECO:0000313" key="2">
    <source>
        <dbReference type="EMBL" id="EGZ12253.1"/>
    </source>
</evidence>